<gene>
    <name evidence="2" type="ORF">OEA41_008404</name>
</gene>
<protein>
    <submittedName>
        <fullName evidence="2">Uncharacterized protein</fullName>
    </submittedName>
</protein>
<accession>A0AAD9ZED9</accession>
<name>A0AAD9ZED9_9LECA</name>
<feature type="region of interest" description="Disordered" evidence="1">
    <location>
        <begin position="131"/>
        <end position="152"/>
    </location>
</feature>
<comment type="caution">
    <text evidence="2">The sequence shown here is derived from an EMBL/GenBank/DDBJ whole genome shotgun (WGS) entry which is preliminary data.</text>
</comment>
<dbReference type="AlphaFoldDB" id="A0AAD9ZED9"/>
<organism evidence="2 3">
    <name type="scientific">Lepraria neglecta</name>
    <dbReference type="NCBI Taxonomy" id="209136"/>
    <lineage>
        <taxon>Eukaryota</taxon>
        <taxon>Fungi</taxon>
        <taxon>Dikarya</taxon>
        <taxon>Ascomycota</taxon>
        <taxon>Pezizomycotina</taxon>
        <taxon>Lecanoromycetes</taxon>
        <taxon>OSLEUM clade</taxon>
        <taxon>Lecanoromycetidae</taxon>
        <taxon>Lecanorales</taxon>
        <taxon>Lecanorineae</taxon>
        <taxon>Stereocaulaceae</taxon>
        <taxon>Lepraria</taxon>
    </lineage>
</organism>
<dbReference type="Proteomes" id="UP001276659">
    <property type="component" value="Unassembled WGS sequence"/>
</dbReference>
<dbReference type="EMBL" id="JASNWA010000004">
    <property type="protein sequence ID" value="KAK3177076.1"/>
    <property type="molecule type" value="Genomic_DNA"/>
</dbReference>
<keyword evidence="3" id="KW-1185">Reference proteome</keyword>
<reference evidence="2" key="1">
    <citation type="submission" date="2022-11" db="EMBL/GenBank/DDBJ databases">
        <title>Chromosomal genome sequence assembly and mating type (MAT) locus characterization of the leprose asexual lichenized fungus Lepraria neglecta (Nyl.) Erichsen.</title>
        <authorList>
            <person name="Allen J.L."/>
            <person name="Pfeffer B."/>
        </authorList>
    </citation>
    <scope>NUCLEOTIDE SEQUENCE</scope>
    <source>
        <strain evidence="2">Allen 5258</strain>
    </source>
</reference>
<evidence type="ECO:0000313" key="2">
    <source>
        <dbReference type="EMBL" id="KAK3177076.1"/>
    </source>
</evidence>
<evidence type="ECO:0000313" key="3">
    <source>
        <dbReference type="Proteomes" id="UP001276659"/>
    </source>
</evidence>
<evidence type="ECO:0000256" key="1">
    <source>
        <dbReference type="SAM" id="MobiDB-lite"/>
    </source>
</evidence>
<sequence length="152" mass="17407">MPRPSVVVIIKFMEQGAQKDYRNMEGYFEVYRRHPSGAKEETKVYETGLVWPQDKAIDASNTQHITFGIEELVGTLEMINKAIRMRDNLNDIDDKYTRNMLQDVSADFLHMVKDKKTPSDFQRGQDTIIAEELGTKPKASDDVLAGQEKPLK</sequence>
<proteinExistence type="predicted"/>